<proteinExistence type="predicted"/>
<dbReference type="AlphaFoldDB" id="A0A2T0V3J9"/>
<organism evidence="2 3">
    <name type="scientific">Glaciihabitans tibetensis</name>
    <dbReference type="NCBI Taxonomy" id="1266600"/>
    <lineage>
        <taxon>Bacteria</taxon>
        <taxon>Bacillati</taxon>
        <taxon>Actinomycetota</taxon>
        <taxon>Actinomycetes</taxon>
        <taxon>Micrococcales</taxon>
        <taxon>Microbacteriaceae</taxon>
        <taxon>Glaciihabitans</taxon>
    </lineage>
</organism>
<dbReference type="EMBL" id="PVTL01000012">
    <property type="protein sequence ID" value="PRY64697.1"/>
    <property type="molecule type" value="Genomic_DNA"/>
</dbReference>
<evidence type="ECO:0000313" key="3">
    <source>
        <dbReference type="Proteomes" id="UP000237983"/>
    </source>
</evidence>
<feature type="region of interest" description="Disordered" evidence="1">
    <location>
        <begin position="49"/>
        <end position="78"/>
    </location>
</feature>
<evidence type="ECO:0000256" key="1">
    <source>
        <dbReference type="SAM" id="MobiDB-lite"/>
    </source>
</evidence>
<keyword evidence="3" id="KW-1185">Reference proteome</keyword>
<comment type="caution">
    <text evidence="2">The sequence shown here is derived from an EMBL/GenBank/DDBJ whole genome shotgun (WGS) entry which is preliminary data.</text>
</comment>
<dbReference type="RefSeq" id="WP_106215067.1">
    <property type="nucleotide sequence ID" value="NZ_PVTL01000012.1"/>
</dbReference>
<protein>
    <submittedName>
        <fullName evidence="2">Uncharacterized protein</fullName>
    </submittedName>
</protein>
<gene>
    <name evidence="2" type="ORF">B0I08_11282</name>
</gene>
<accession>A0A2T0V3J9</accession>
<sequence>MTEHRELSRKLTALVSTIAGVVEVYPSEPLVRTVARDVLAAAAAAADSVAGSVDPDGSGAPDIAGAPDGSEAPHDSGAAVDDARVKVTQDSSGALVVTANIGVAGDHPVPETLRAVSHALSGYLREREPASASTGASTGANTGAGAIDVAGASSPRPVISVTVSRIDNSVMPGLLD</sequence>
<evidence type="ECO:0000313" key="2">
    <source>
        <dbReference type="EMBL" id="PRY64697.1"/>
    </source>
</evidence>
<reference evidence="2 3" key="1">
    <citation type="submission" date="2018-03" db="EMBL/GenBank/DDBJ databases">
        <title>Genomic Encyclopedia of Type Strains, Phase III (KMG-III): the genomes of soil and plant-associated and newly described type strains.</title>
        <authorList>
            <person name="Whitman W."/>
        </authorList>
    </citation>
    <scope>NUCLEOTIDE SEQUENCE [LARGE SCALE GENOMIC DNA]</scope>
    <source>
        <strain evidence="2 3">CGMCC 1.12484</strain>
    </source>
</reference>
<dbReference type="Proteomes" id="UP000237983">
    <property type="component" value="Unassembled WGS sequence"/>
</dbReference>
<name>A0A2T0V3J9_9MICO</name>